<evidence type="ECO:0000313" key="3">
    <source>
        <dbReference type="EMBL" id="CAL8084326.1"/>
    </source>
</evidence>
<organism evidence="3 4">
    <name type="scientific">Orchesella dallaii</name>
    <dbReference type="NCBI Taxonomy" id="48710"/>
    <lineage>
        <taxon>Eukaryota</taxon>
        <taxon>Metazoa</taxon>
        <taxon>Ecdysozoa</taxon>
        <taxon>Arthropoda</taxon>
        <taxon>Hexapoda</taxon>
        <taxon>Collembola</taxon>
        <taxon>Entomobryomorpha</taxon>
        <taxon>Entomobryoidea</taxon>
        <taxon>Orchesellidae</taxon>
        <taxon>Orchesellinae</taxon>
        <taxon>Orchesella</taxon>
    </lineage>
</organism>
<proteinExistence type="predicted"/>
<feature type="region of interest" description="Disordered" evidence="2">
    <location>
        <begin position="56"/>
        <end position="80"/>
    </location>
</feature>
<evidence type="ECO:0000313" key="4">
    <source>
        <dbReference type="Proteomes" id="UP001642540"/>
    </source>
</evidence>
<comment type="caution">
    <text evidence="3">The sequence shown here is derived from an EMBL/GenBank/DDBJ whole genome shotgun (WGS) entry which is preliminary data.</text>
</comment>
<keyword evidence="4" id="KW-1185">Reference proteome</keyword>
<accession>A0ABP1Q010</accession>
<sequence>MEPFLKLELFNEELNLDDIFERDEPYNLPLPSIVPRIVKPGSKASDSDVVLSLNEPALSESREQPAIEMDQTQDESTSTAQDALRVVPAAGASGQSPLSTLKSPASQNIAHLRSPIPVTTQDILRMPKRYKILEKTRKANPEKLKDTKYFEDHGKTAAQMSRRSREKKKRIDAERINLLRKNSEEIKLLKAKIEGYKELEMRYLQLERNYAMLNQTLIYLGGHIRQ</sequence>
<keyword evidence="1" id="KW-0175">Coiled coil</keyword>
<evidence type="ECO:0000256" key="1">
    <source>
        <dbReference type="SAM" id="Coils"/>
    </source>
</evidence>
<dbReference type="EMBL" id="CAXLJM020000018">
    <property type="protein sequence ID" value="CAL8084326.1"/>
    <property type="molecule type" value="Genomic_DNA"/>
</dbReference>
<protein>
    <recommendedName>
        <fullName evidence="5">BZIP domain-containing protein</fullName>
    </recommendedName>
</protein>
<evidence type="ECO:0008006" key="5">
    <source>
        <dbReference type="Google" id="ProtNLM"/>
    </source>
</evidence>
<evidence type="ECO:0000256" key="2">
    <source>
        <dbReference type="SAM" id="MobiDB-lite"/>
    </source>
</evidence>
<dbReference type="Proteomes" id="UP001642540">
    <property type="component" value="Unassembled WGS sequence"/>
</dbReference>
<feature type="coiled-coil region" evidence="1">
    <location>
        <begin position="179"/>
        <end position="216"/>
    </location>
</feature>
<reference evidence="3 4" key="1">
    <citation type="submission" date="2024-08" db="EMBL/GenBank/DDBJ databases">
        <authorList>
            <person name="Cucini C."/>
            <person name="Frati F."/>
        </authorList>
    </citation>
    <scope>NUCLEOTIDE SEQUENCE [LARGE SCALE GENOMIC DNA]</scope>
</reference>
<gene>
    <name evidence="3" type="ORF">ODALV1_LOCUS5760</name>
</gene>
<name>A0ABP1Q010_9HEXA</name>